<evidence type="ECO:0000313" key="12">
    <source>
        <dbReference type="EMBL" id="KNE62290.1"/>
    </source>
</evidence>
<evidence type="ECO:0000256" key="10">
    <source>
        <dbReference type="PROSITE-ProRule" id="PRU00282"/>
    </source>
</evidence>
<evidence type="ECO:0000313" key="13">
    <source>
        <dbReference type="Proteomes" id="UP000054350"/>
    </source>
</evidence>
<keyword evidence="9 10" id="KW-0472">Membrane</keyword>
<evidence type="ECO:0000256" key="9">
    <source>
        <dbReference type="ARBA" id="ARBA00023136"/>
    </source>
</evidence>
<dbReference type="GO" id="GO:0005743">
    <property type="term" value="C:mitochondrial inner membrane"/>
    <property type="evidence" value="ECO:0007669"/>
    <property type="project" value="UniProtKB-SubCell"/>
</dbReference>
<dbReference type="PANTHER" id="PTHR45788:SF2">
    <property type="entry name" value="SUCCINATE_FUMARATE MITOCHONDRIAL TRANSPORTER"/>
    <property type="match status" value="1"/>
</dbReference>
<evidence type="ECO:0000256" key="2">
    <source>
        <dbReference type="ARBA" id="ARBA00006375"/>
    </source>
</evidence>
<proteinExistence type="inferred from homology"/>
<evidence type="ECO:0000256" key="8">
    <source>
        <dbReference type="ARBA" id="ARBA00023128"/>
    </source>
</evidence>
<dbReference type="STRING" id="578462.A0A0L0SIW1"/>
<dbReference type="PRINTS" id="PR00926">
    <property type="entry name" value="MITOCARRIER"/>
</dbReference>
<dbReference type="InterPro" id="IPR018108">
    <property type="entry name" value="MCP_transmembrane"/>
</dbReference>
<dbReference type="Proteomes" id="UP000054350">
    <property type="component" value="Unassembled WGS sequence"/>
</dbReference>
<evidence type="ECO:0000256" key="11">
    <source>
        <dbReference type="RuleBase" id="RU000488"/>
    </source>
</evidence>
<dbReference type="AlphaFoldDB" id="A0A0L0SIW1"/>
<accession>A0A0L0SIW1</accession>
<dbReference type="Pfam" id="PF00153">
    <property type="entry name" value="Mito_carr"/>
    <property type="match status" value="3"/>
</dbReference>
<reference evidence="13" key="2">
    <citation type="submission" date="2009-11" db="EMBL/GenBank/DDBJ databases">
        <title>The Genome Sequence of Allomyces macrogynus strain ATCC 38327.</title>
        <authorList>
            <consortium name="The Broad Institute Genome Sequencing Platform"/>
            <person name="Russ C."/>
            <person name="Cuomo C."/>
            <person name="Shea T."/>
            <person name="Young S.K."/>
            <person name="Zeng Q."/>
            <person name="Koehrsen M."/>
            <person name="Haas B."/>
            <person name="Borodovsky M."/>
            <person name="Guigo R."/>
            <person name="Alvarado L."/>
            <person name="Berlin A."/>
            <person name="Borenstein D."/>
            <person name="Chen Z."/>
            <person name="Engels R."/>
            <person name="Freedman E."/>
            <person name="Gellesch M."/>
            <person name="Goldberg J."/>
            <person name="Griggs A."/>
            <person name="Gujja S."/>
            <person name="Heiman D."/>
            <person name="Hepburn T."/>
            <person name="Howarth C."/>
            <person name="Jen D."/>
            <person name="Larson L."/>
            <person name="Lewis B."/>
            <person name="Mehta T."/>
            <person name="Park D."/>
            <person name="Pearson M."/>
            <person name="Roberts A."/>
            <person name="Saif S."/>
            <person name="Shenoy N."/>
            <person name="Sisk P."/>
            <person name="Stolte C."/>
            <person name="Sykes S."/>
            <person name="Walk T."/>
            <person name="White J."/>
            <person name="Yandava C."/>
            <person name="Burger G."/>
            <person name="Gray M.W."/>
            <person name="Holland P.W.H."/>
            <person name="King N."/>
            <person name="Lang F.B.F."/>
            <person name="Roger A.J."/>
            <person name="Ruiz-Trillo I."/>
            <person name="Lander E."/>
            <person name="Nusbaum C."/>
        </authorList>
    </citation>
    <scope>NUCLEOTIDE SEQUENCE [LARGE SCALE GENOMIC DNA]</scope>
    <source>
        <strain evidence="13">ATCC 38327</strain>
    </source>
</reference>
<dbReference type="eggNOG" id="KOG0756">
    <property type="taxonomic scope" value="Eukaryota"/>
</dbReference>
<feature type="repeat" description="Solcar" evidence="10">
    <location>
        <begin position="9"/>
        <end position="98"/>
    </location>
</feature>
<keyword evidence="6" id="KW-0999">Mitochondrion inner membrane</keyword>
<dbReference type="InterPro" id="IPR049563">
    <property type="entry name" value="TXTP-like"/>
</dbReference>
<keyword evidence="7" id="KW-1133">Transmembrane helix</keyword>
<feature type="repeat" description="Solcar" evidence="10">
    <location>
        <begin position="107"/>
        <end position="201"/>
    </location>
</feature>
<evidence type="ECO:0000256" key="1">
    <source>
        <dbReference type="ARBA" id="ARBA00004448"/>
    </source>
</evidence>
<evidence type="ECO:0000256" key="4">
    <source>
        <dbReference type="ARBA" id="ARBA00022692"/>
    </source>
</evidence>
<evidence type="ECO:0000256" key="7">
    <source>
        <dbReference type="ARBA" id="ARBA00022989"/>
    </source>
</evidence>
<dbReference type="EMBL" id="GG745340">
    <property type="protein sequence ID" value="KNE62290.1"/>
    <property type="molecule type" value="Genomic_DNA"/>
</dbReference>
<gene>
    <name evidence="12" type="ORF">AMAG_07521</name>
</gene>
<dbReference type="SUPFAM" id="SSF103506">
    <property type="entry name" value="Mitochondrial carrier"/>
    <property type="match status" value="1"/>
</dbReference>
<reference evidence="12 13" key="1">
    <citation type="submission" date="2009-11" db="EMBL/GenBank/DDBJ databases">
        <title>Annotation of Allomyces macrogynus ATCC 38327.</title>
        <authorList>
            <consortium name="The Broad Institute Genome Sequencing Platform"/>
            <person name="Russ C."/>
            <person name="Cuomo C."/>
            <person name="Burger G."/>
            <person name="Gray M.W."/>
            <person name="Holland P.W.H."/>
            <person name="King N."/>
            <person name="Lang F.B.F."/>
            <person name="Roger A.J."/>
            <person name="Ruiz-Trillo I."/>
            <person name="Young S.K."/>
            <person name="Zeng Q."/>
            <person name="Gargeya S."/>
            <person name="Fitzgerald M."/>
            <person name="Haas B."/>
            <person name="Abouelleil A."/>
            <person name="Alvarado L."/>
            <person name="Arachchi H.M."/>
            <person name="Berlin A."/>
            <person name="Chapman S.B."/>
            <person name="Gearin G."/>
            <person name="Goldberg J."/>
            <person name="Griggs A."/>
            <person name="Gujja S."/>
            <person name="Hansen M."/>
            <person name="Heiman D."/>
            <person name="Howarth C."/>
            <person name="Larimer J."/>
            <person name="Lui A."/>
            <person name="MacDonald P.J.P."/>
            <person name="McCowen C."/>
            <person name="Montmayeur A."/>
            <person name="Murphy C."/>
            <person name="Neiman D."/>
            <person name="Pearson M."/>
            <person name="Priest M."/>
            <person name="Roberts A."/>
            <person name="Saif S."/>
            <person name="Shea T."/>
            <person name="Sisk P."/>
            <person name="Stolte C."/>
            <person name="Sykes S."/>
            <person name="Wortman J."/>
            <person name="Nusbaum C."/>
            <person name="Birren B."/>
        </authorList>
    </citation>
    <scope>NUCLEOTIDE SEQUENCE [LARGE SCALE GENOMIC DNA]</scope>
    <source>
        <strain evidence="12 13">ATCC 38327</strain>
    </source>
</reference>
<evidence type="ECO:0000256" key="6">
    <source>
        <dbReference type="ARBA" id="ARBA00022792"/>
    </source>
</evidence>
<dbReference type="PROSITE" id="PS50920">
    <property type="entry name" value="SOLCAR"/>
    <property type="match status" value="3"/>
</dbReference>
<keyword evidence="13" id="KW-1185">Reference proteome</keyword>
<dbReference type="PANTHER" id="PTHR45788">
    <property type="entry name" value="SUCCINATE/FUMARATE MITOCHONDRIAL TRANSPORTER-RELATED"/>
    <property type="match status" value="1"/>
</dbReference>
<keyword evidence="4 10" id="KW-0812">Transmembrane</keyword>
<dbReference type="InterPro" id="IPR002067">
    <property type="entry name" value="MCP"/>
</dbReference>
<dbReference type="OrthoDB" id="204711at2759"/>
<dbReference type="VEuPathDB" id="FungiDB:AMAG_07521"/>
<feature type="repeat" description="Solcar" evidence="10">
    <location>
        <begin position="210"/>
        <end position="299"/>
    </location>
</feature>
<dbReference type="InterPro" id="IPR023395">
    <property type="entry name" value="MCP_dom_sf"/>
</dbReference>
<keyword evidence="8" id="KW-0496">Mitochondrion</keyword>
<evidence type="ECO:0000256" key="3">
    <source>
        <dbReference type="ARBA" id="ARBA00022448"/>
    </source>
</evidence>
<dbReference type="OMA" id="KDWYKGG"/>
<dbReference type="FunFam" id="1.50.40.10:FF:000021">
    <property type="entry name" value="SFC1p Mitochondrial succinate-fumarate transporter"/>
    <property type="match status" value="1"/>
</dbReference>
<protein>
    <recommendedName>
        <fullName evidence="14">Succinate/fumarate mitochondrial transporter</fullName>
    </recommendedName>
</protein>
<comment type="similarity">
    <text evidence="2 11">Belongs to the mitochondrial carrier (TC 2.A.29) family.</text>
</comment>
<evidence type="ECO:0008006" key="14">
    <source>
        <dbReference type="Google" id="ProtNLM"/>
    </source>
</evidence>
<organism evidence="12 13">
    <name type="scientific">Allomyces macrogynus (strain ATCC 38327)</name>
    <name type="common">Allomyces javanicus var. macrogynus</name>
    <dbReference type="NCBI Taxonomy" id="578462"/>
    <lineage>
        <taxon>Eukaryota</taxon>
        <taxon>Fungi</taxon>
        <taxon>Fungi incertae sedis</taxon>
        <taxon>Blastocladiomycota</taxon>
        <taxon>Blastocladiomycetes</taxon>
        <taxon>Blastocladiales</taxon>
        <taxon>Blastocladiaceae</taxon>
        <taxon>Allomyces</taxon>
    </lineage>
</organism>
<sequence>MSKTGEKKKSLSTHLIAGGFAGFMEAMVCHPLDTIKVRMQLKANRPAGEPKLGFIATGTRIAQREGFLALYKGLGAVVTGIVPKMAIRFTSFNTYKTLLANKETGVTSTLGVFFAGLGAGTTEAVVVVTPMEVVKIRLQAQRHSLSDPLDVPKYRSPAHAVYTIVKEEGFGTLWKGVSLTALRQATNQAANFTTYQELKKRVEAYQGGDLQSWQHMTLGLISGAMGPLCNNPIDTIKTRIQRTQSKAGETAWSRIRTCVVQILQNEGYSAFYKGLTPRLLRVAPGNAVTFTVYEFVAKRLDLIKASSKQTEEQLKTRDAEY</sequence>
<evidence type="ECO:0000256" key="5">
    <source>
        <dbReference type="ARBA" id="ARBA00022737"/>
    </source>
</evidence>
<comment type="subcellular location">
    <subcellularLocation>
        <location evidence="1">Mitochondrion inner membrane</location>
        <topology evidence="1">Multi-pass membrane protein</topology>
    </subcellularLocation>
</comment>
<dbReference type="Gene3D" id="1.50.40.10">
    <property type="entry name" value="Mitochondrial carrier domain"/>
    <property type="match status" value="1"/>
</dbReference>
<keyword evidence="5" id="KW-0677">Repeat</keyword>
<keyword evidence="3 11" id="KW-0813">Transport</keyword>
<name>A0A0L0SIW1_ALLM3</name>
<dbReference type="GO" id="GO:0005469">
    <property type="term" value="F:succinate:fumarate antiporter activity"/>
    <property type="evidence" value="ECO:0007669"/>
    <property type="project" value="TreeGrafter"/>
</dbReference>